<dbReference type="PROSITE" id="PS51257">
    <property type="entry name" value="PROKAR_LIPOPROTEIN"/>
    <property type="match status" value="1"/>
</dbReference>
<dbReference type="EMBL" id="BJYU01000006">
    <property type="protein sequence ID" value="GEO13072.1"/>
    <property type="molecule type" value="Genomic_DNA"/>
</dbReference>
<sequence>MAGPKNAGDDMSGMFRAKARFAVAVLGLTALAGCGAPGEGGSSLGNMVLFAGPTVPPPMPRQTEDVYCPTIKVSEGGSAIQAYSGGAVGDATRLRSQIALGELARECLGQPDGTTVVKVGVEGRALLGAGGAAGRYDVPVHIVVKRGSTVIANRSRRVSVAIPAGQTQASFSVIEEGIVVSPNDATSFEIEVGLGGKAASRRG</sequence>
<reference evidence="1 2" key="1">
    <citation type="submission" date="2019-07" db="EMBL/GenBank/DDBJ databases">
        <title>Whole genome shotgun sequence of Microvirga aerophila NBRC 106136.</title>
        <authorList>
            <person name="Hosoyama A."/>
            <person name="Uohara A."/>
            <person name="Ohji S."/>
            <person name="Ichikawa N."/>
        </authorList>
    </citation>
    <scope>NUCLEOTIDE SEQUENCE [LARGE SCALE GENOMIC DNA]</scope>
    <source>
        <strain evidence="1 2">NBRC 106136</strain>
    </source>
</reference>
<comment type="caution">
    <text evidence="1">The sequence shown here is derived from an EMBL/GenBank/DDBJ whole genome shotgun (WGS) entry which is preliminary data.</text>
</comment>
<dbReference type="Proteomes" id="UP000321085">
    <property type="component" value="Unassembled WGS sequence"/>
</dbReference>
<organism evidence="1 2">
    <name type="scientific">Microvirga aerophila</name>
    <dbReference type="NCBI Taxonomy" id="670291"/>
    <lineage>
        <taxon>Bacteria</taxon>
        <taxon>Pseudomonadati</taxon>
        <taxon>Pseudomonadota</taxon>
        <taxon>Alphaproteobacteria</taxon>
        <taxon>Hyphomicrobiales</taxon>
        <taxon>Methylobacteriaceae</taxon>
        <taxon>Microvirga</taxon>
    </lineage>
</organism>
<evidence type="ECO:0000313" key="2">
    <source>
        <dbReference type="Proteomes" id="UP000321085"/>
    </source>
</evidence>
<proteinExistence type="predicted"/>
<name>A0A512BM83_9HYPH</name>
<dbReference type="AlphaFoldDB" id="A0A512BM83"/>
<evidence type="ECO:0000313" key="1">
    <source>
        <dbReference type="EMBL" id="GEO13072.1"/>
    </source>
</evidence>
<evidence type="ECO:0008006" key="3">
    <source>
        <dbReference type="Google" id="ProtNLM"/>
    </source>
</evidence>
<protein>
    <recommendedName>
        <fullName evidence="3">Lipoprotein</fullName>
    </recommendedName>
</protein>
<gene>
    <name evidence="1" type="ORF">MAE02_07680</name>
</gene>
<accession>A0A512BM83</accession>
<keyword evidence="2" id="KW-1185">Reference proteome</keyword>